<dbReference type="AlphaFoldDB" id="B4Q6D5"/>
<keyword evidence="3" id="KW-1185">Reference proteome</keyword>
<evidence type="ECO:0000256" key="1">
    <source>
        <dbReference type="SAM" id="MobiDB-lite"/>
    </source>
</evidence>
<proteinExistence type="predicted"/>
<protein>
    <submittedName>
        <fullName evidence="2">GD21962</fullName>
    </submittedName>
</protein>
<feature type="compositionally biased region" description="Basic and acidic residues" evidence="1">
    <location>
        <begin position="7"/>
        <end position="22"/>
    </location>
</feature>
<name>B4Q6D5_DROSI</name>
<dbReference type="EMBL" id="CM000361">
    <property type="protein sequence ID" value="EDX05117.1"/>
    <property type="molecule type" value="Genomic_DNA"/>
</dbReference>
<accession>B4Q6D5</accession>
<evidence type="ECO:0000313" key="3">
    <source>
        <dbReference type="Proteomes" id="UP000000304"/>
    </source>
</evidence>
<gene>
    <name evidence="2" type="primary">Dsim\GD21962</name>
    <name evidence="2" type="ORF">Dsim_GD21962</name>
</gene>
<organism evidence="2 3">
    <name type="scientific">Drosophila simulans</name>
    <name type="common">Fruit fly</name>
    <dbReference type="NCBI Taxonomy" id="7240"/>
    <lineage>
        <taxon>Eukaryota</taxon>
        <taxon>Metazoa</taxon>
        <taxon>Ecdysozoa</taxon>
        <taxon>Arthropoda</taxon>
        <taxon>Hexapoda</taxon>
        <taxon>Insecta</taxon>
        <taxon>Pterygota</taxon>
        <taxon>Neoptera</taxon>
        <taxon>Endopterygota</taxon>
        <taxon>Diptera</taxon>
        <taxon>Brachycera</taxon>
        <taxon>Muscomorpha</taxon>
        <taxon>Ephydroidea</taxon>
        <taxon>Drosophilidae</taxon>
        <taxon>Drosophila</taxon>
        <taxon>Sophophora</taxon>
    </lineage>
</organism>
<reference evidence="2 3" key="1">
    <citation type="journal article" date="2007" name="Nature">
        <title>Evolution of genes and genomes on the Drosophila phylogeny.</title>
        <authorList>
            <consortium name="Drosophila 12 Genomes Consortium"/>
            <person name="Clark A.G."/>
            <person name="Eisen M.B."/>
            <person name="Smith D.R."/>
            <person name="Bergman C.M."/>
            <person name="Oliver B."/>
            <person name="Markow T.A."/>
            <person name="Kaufman T.C."/>
            <person name="Kellis M."/>
            <person name="Gelbart W."/>
            <person name="Iyer V.N."/>
            <person name="Pollard D.A."/>
            <person name="Sackton T.B."/>
            <person name="Larracuente A.M."/>
            <person name="Singh N.D."/>
            <person name="Abad J.P."/>
            <person name="Abt D.N."/>
            <person name="Adryan B."/>
            <person name="Aguade M."/>
            <person name="Akashi H."/>
            <person name="Anderson W.W."/>
            <person name="Aquadro C.F."/>
            <person name="Ardell D.H."/>
            <person name="Arguello R."/>
            <person name="Artieri C.G."/>
            <person name="Barbash D.A."/>
            <person name="Barker D."/>
            <person name="Barsanti P."/>
            <person name="Batterham P."/>
            <person name="Batzoglou S."/>
            <person name="Begun D."/>
            <person name="Bhutkar A."/>
            <person name="Blanco E."/>
            <person name="Bosak S.A."/>
            <person name="Bradley R.K."/>
            <person name="Brand A.D."/>
            <person name="Brent M.R."/>
            <person name="Brooks A.N."/>
            <person name="Brown R.H."/>
            <person name="Butlin R.K."/>
            <person name="Caggese C."/>
            <person name="Calvi B.R."/>
            <person name="Bernardo de Carvalho A."/>
            <person name="Caspi A."/>
            <person name="Castrezana S."/>
            <person name="Celniker S.E."/>
            <person name="Chang J.L."/>
            <person name="Chapple C."/>
            <person name="Chatterji S."/>
            <person name="Chinwalla A."/>
            <person name="Civetta A."/>
            <person name="Clifton S.W."/>
            <person name="Comeron J.M."/>
            <person name="Costello J.C."/>
            <person name="Coyne J.A."/>
            <person name="Daub J."/>
            <person name="David R.G."/>
            <person name="Delcher A.L."/>
            <person name="Delehaunty K."/>
            <person name="Do C.B."/>
            <person name="Ebling H."/>
            <person name="Edwards K."/>
            <person name="Eickbush T."/>
            <person name="Evans J.D."/>
            <person name="Filipski A."/>
            <person name="Findeiss S."/>
            <person name="Freyhult E."/>
            <person name="Fulton L."/>
            <person name="Fulton R."/>
            <person name="Garcia A.C."/>
            <person name="Gardiner A."/>
            <person name="Garfield D.A."/>
            <person name="Garvin B.E."/>
            <person name="Gibson G."/>
            <person name="Gilbert D."/>
            <person name="Gnerre S."/>
            <person name="Godfrey J."/>
            <person name="Good R."/>
            <person name="Gotea V."/>
            <person name="Gravely B."/>
            <person name="Greenberg A.J."/>
            <person name="Griffiths-Jones S."/>
            <person name="Gross S."/>
            <person name="Guigo R."/>
            <person name="Gustafson E.A."/>
            <person name="Haerty W."/>
            <person name="Hahn M.W."/>
            <person name="Halligan D.L."/>
            <person name="Halpern A.L."/>
            <person name="Halter G.M."/>
            <person name="Han M.V."/>
            <person name="Heger A."/>
            <person name="Hillier L."/>
            <person name="Hinrichs A.S."/>
            <person name="Holmes I."/>
            <person name="Hoskins R.A."/>
            <person name="Hubisz M.J."/>
            <person name="Hultmark D."/>
            <person name="Huntley M.A."/>
            <person name="Jaffe D.B."/>
            <person name="Jagadeeshan S."/>
            <person name="Jeck W.R."/>
            <person name="Johnson J."/>
            <person name="Jones C.D."/>
            <person name="Jordan W.C."/>
            <person name="Karpen G.H."/>
            <person name="Kataoka E."/>
            <person name="Keightley P.D."/>
            <person name="Kheradpour P."/>
            <person name="Kirkness E.F."/>
            <person name="Koerich L.B."/>
            <person name="Kristiansen K."/>
            <person name="Kudrna D."/>
            <person name="Kulathinal R.J."/>
            <person name="Kumar S."/>
            <person name="Kwok R."/>
            <person name="Lander E."/>
            <person name="Langley C.H."/>
            <person name="Lapoint R."/>
            <person name="Lazzaro B.P."/>
            <person name="Lee S.J."/>
            <person name="Levesque L."/>
            <person name="Li R."/>
            <person name="Lin C.F."/>
            <person name="Lin M.F."/>
            <person name="Lindblad-Toh K."/>
            <person name="Llopart A."/>
            <person name="Long M."/>
            <person name="Low L."/>
            <person name="Lozovsky E."/>
            <person name="Lu J."/>
            <person name="Luo M."/>
            <person name="Machado C.A."/>
            <person name="Makalowski W."/>
            <person name="Marzo M."/>
            <person name="Matsuda M."/>
            <person name="Matzkin L."/>
            <person name="McAllister B."/>
            <person name="McBride C.S."/>
            <person name="McKernan B."/>
            <person name="McKernan K."/>
            <person name="Mendez-Lago M."/>
            <person name="Minx P."/>
            <person name="Mollenhauer M.U."/>
            <person name="Montooth K."/>
            <person name="Mount S.M."/>
            <person name="Mu X."/>
            <person name="Myers E."/>
            <person name="Negre B."/>
            <person name="Newfeld S."/>
            <person name="Nielsen R."/>
            <person name="Noor M.A."/>
            <person name="O'Grady P."/>
            <person name="Pachter L."/>
            <person name="Papaceit M."/>
            <person name="Parisi M.J."/>
            <person name="Parisi M."/>
            <person name="Parts L."/>
            <person name="Pedersen J.S."/>
            <person name="Pesole G."/>
            <person name="Phillippy A.M."/>
            <person name="Ponting C.P."/>
            <person name="Pop M."/>
            <person name="Porcelli D."/>
            <person name="Powell J.R."/>
            <person name="Prohaska S."/>
            <person name="Pruitt K."/>
            <person name="Puig M."/>
            <person name="Quesneville H."/>
            <person name="Ram K.R."/>
            <person name="Rand D."/>
            <person name="Rasmussen M.D."/>
            <person name="Reed L.K."/>
            <person name="Reenan R."/>
            <person name="Reily A."/>
            <person name="Remington K.A."/>
            <person name="Rieger T.T."/>
            <person name="Ritchie M.G."/>
            <person name="Robin C."/>
            <person name="Rogers Y.H."/>
            <person name="Rohde C."/>
            <person name="Rozas J."/>
            <person name="Rubenfield M.J."/>
            <person name="Ruiz A."/>
            <person name="Russo S."/>
            <person name="Salzberg S.L."/>
            <person name="Sanchez-Gracia A."/>
            <person name="Saranga D.J."/>
            <person name="Sato H."/>
            <person name="Schaeffer S.W."/>
            <person name="Schatz M.C."/>
            <person name="Schlenke T."/>
            <person name="Schwartz R."/>
            <person name="Segarra C."/>
            <person name="Singh R.S."/>
            <person name="Sirot L."/>
            <person name="Sirota M."/>
            <person name="Sisneros N.B."/>
            <person name="Smith C.D."/>
            <person name="Smith T.F."/>
            <person name="Spieth J."/>
            <person name="Stage D.E."/>
            <person name="Stark A."/>
            <person name="Stephan W."/>
            <person name="Strausberg R.L."/>
            <person name="Strempel S."/>
            <person name="Sturgill D."/>
            <person name="Sutton G."/>
            <person name="Sutton G.G."/>
            <person name="Tao W."/>
            <person name="Teichmann S."/>
            <person name="Tobari Y.N."/>
            <person name="Tomimura Y."/>
            <person name="Tsolas J.M."/>
            <person name="Valente V.L."/>
            <person name="Venter E."/>
            <person name="Venter J.C."/>
            <person name="Vicario S."/>
            <person name="Vieira F.G."/>
            <person name="Vilella A.J."/>
            <person name="Villasante A."/>
            <person name="Walenz B."/>
            <person name="Wang J."/>
            <person name="Wasserman M."/>
            <person name="Watts T."/>
            <person name="Wilson D."/>
            <person name="Wilson R.K."/>
            <person name="Wing R.A."/>
            <person name="Wolfner M.F."/>
            <person name="Wong A."/>
            <person name="Wong G.K."/>
            <person name="Wu C.I."/>
            <person name="Wu G."/>
            <person name="Yamamoto D."/>
            <person name="Yang H.P."/>
            <person name="Yang S.P."/>
            <person name="Yorke J.A."/>
            <person name="Yoshida K."/>
            <person name="Zdobnov E."/>
            <person name="Zhang P."/>
            <person name="Zhang Y."/>
            <person name="Zimin A.V."/>
            <person name="Baldwin J."/>
            <person name="Abdouelleil A."/>
            <person name="Abdulkadir J."/>
            <person name="Abebe A."/>
            <person name="Abera B."/>
            <person name="Abreu J."/>
            <person name="Acer S.C."/>
            <person name="Aftuck L."/>
            <person name="Alexander A."/>
            <person name="An P."/>
            <person name="Anderson E."/>
            <person name="Anderson S."/>
            <person name="Arachi H."/>
            <person name="Azer M."/>
            <person name="Bachantsang P."/>
            <person name="Barry A."/>
            <person name="Bayul T."/>
            <person name="Berlin A."/>
            <person name="Bessette D."/>
            <person name="Bloom T."/>
            <person name="Blye J."/>
            <person name="Boguslavskiy L."/>
            <person name="Bonnet C."/>
            <person name="Boukhgalter B."/>
            <person name="Bourzgui I."/>
            <person name="Brown A."/>
            <person name="Cahill P."/>
            <person name="Channer S."/>
            <person name="Cheshatsang Y."/>
            <person name="Chuda L."/>
            <person name="Citroen M."/>
            <person name="Collymore A."/>
            <person name="Cooke P."/>
            <person name="Costello M."/>
            <person name="D'Aco K."/>
            <person name="Daza R."/>
            <person name="De Haan G."/>
            <person name="DeGray S."/>
            <person name="DeMaso C."/>
            <person name="Dhargay N."/>
            <person name="Dooley K."/>
            <person name="Dooley E."/>
            <person name="Doricent M."/>
            <person name="Dorje P."/>
            <person name="Dorjee K."/>
            <person name="Dupes A."/>
            <person name="Elong R."/>
            <person name="Falk J."/>
            <person name="Farina A."/>
            <person name="Faro S."/>
            <person name="Ferguson D."/>
            <person name="Fisher S."/>
            <person name="Foley C.D."/>
            <person name="Franke A."/>
            <person name="Friedrich D."/>
            <person name="Gadbois L."/>
            <person name="Gearin G."/>
            <person name="Gearin C.R."/>
            <person name="Giannoukos G."/>
            <person name="Goode T."/>
            <person name="Graham J."/>
            <person name="Grandbois E."/>
            <person name="Grewal S."/>
            <person name="Gyaltsen K."/>
            <person name="Hafez N."/>
            <person name="Hagos B."/>
            <person name="Hall J."/>
            <person name="Henson C."/>
            <person name="Hollinger A."/>
            <person name="Honan T."/>
            <person name="Huard M.D."/>
            <person name="Hughes L."/>
            <person name="Hurhula B."/>
            <person name="Husby M.E."/>
            <person name="Kamat A."/>
            <person name="Kanga B."/>
            <person name="Kashin S."/>
            <person name="Khazanovich D."/>
            <person name="Kisner P."/>
            <person name="Lance K."/>
            <person name="Lara M."/>
            <person name="Lee W."/>
            <person name="Lennon N."/>
            <person name="Letendre F."/>
            <person name="LeVine R."/>
            <person name="Lipovsky A."/>
            <person name="Liu X."/>
            <person name="Liu J."/>
            <person name="Liu S."/>
            <person name="Lokyitsang T."/>
            <person name="Lokyitsang Y."/>
            <person name="Lubonja R."/>
            <person name="Lui A."/>
            <person name="MacDonald P."/>
            <person name="Magnisalis V."/>
            <person name="Maru K."/>
            <person name="Matthews C."/>
            <person name="McCusker W."/>
            <person name="McDonough S."/>
            <person name="Mehta T."/>
            <person name="Meldrim J."/>
            <person name="Meneus L."/>
            <person name="Mihai O."/>
            <person name="Mihalev A."/>
            <person name="Mihova T."/>
            <person name="Mittelman R."/>
            <person name="Mlenga V."/>
            <person name="Montmayeur A."/>
            <person name="Mulrain L."/>
            <person name="Navidi A."/>
            <person name="Naylor J."/>
            <person name="Negash T."/>
            <person name="Nguyen T."/>
            <person name="Nguyen N."/>
            <person name="Nicol R."/>
            <person name="Norbu C."/>
            <person name="Norbu N."/>
            <person name="Novod N."/>
            <person name="O'Neill B."/>
            <person name="Osman S."/>
            <person name="Markiewicz E."/>
            <person name="Oyono O.L."/>
            <person name="Patti C."/>
            <person name="Phunkhang P."/>
            <person name="Pierre F."/>
            <person name="Priest M."/>
            <person name="Raghuraman S."/>
            <person name="Rege F."/>
            <person name="Reyes R."/>
            <person name="Rise C."/>
            <person name="Rogov P."/>
            <person name="Ross K."/>
            <person name="Ryan E."/>
            <person name="Settipalli S."/>
            <person name="Shea T."/>
            <person name="Sherpa N."/>
            <person name="Shi L."/>
            <person name="Shih D."/>
            <person name="Sparrow T."/>
            <person name="Spaulding J."/>
            <person name="Stalker J."/>
            <person name="Stange-Thomann N."/>
            <person name="Stavropoulos S."/>
            <person name="Stone C."/>
            <person name="Strader C."/>
            <person name="Tesfaye S."/>
            <person name="Thomson T."/>
            <person name="Thoulutsang Y."/>
            <person name="Thoulutsang D."/>
            <person name="Topham K."/>
            <person name="Topping I."/>
            <person name="Tsamla T."/>
            <person name="Vassiliev H."/>
            <person name="Vo A."/>
            <person name="Wangchuk T."/>
            <person name="Wangdi T."/>
            <person name="Weiand M."/>
            <person name="Wilkinson J."/>
            <person name="Wilson A."/>
            <person name="Yadav S."/>
            <person name="Young G."/>
            <person name="Yu Q."/>
            <person name="Zembek L."/>
            <person name="Zhong D."/>
            <person name="Zimmer A."/>
            <person name="Zwirko Z."/>
            <person name="Jaffe D.B."/>
            <person name="Alvarez P."/>
            <person name="Brockman W."/>
            <person name="Butler J."/>
            <person name="Chin C."/>
            <person name="Gnerre S."/>
            <person name="Grabherr M."/>
            <person name="Kleber M."/>
            <person name="Mauceli E."/>
            <person name="MacCallum I."/>
        </authorList>
    </citation>
    <scope>NUCLEOTIDE SEQUENCE [LARGE SCALE GENOMIC DNA]</scope>
    <source>
        <strain evidence="3">white501</strain>
    </source>
</reference>
<dbReference type="OMA" id="TVRRQLC"/>
<dbReference type="HOGENOM" id="CLU_2852082_0_0_1"/>
<feature type="region of interest" description="Disordered" evidence="1">
    <location>
        <begin position="1"/>
        <end position="39"/>
    </location>
</feature>
<dbReference type="Proteomes" id="UP000000304">
    <property type="component" value="Chromosome 2L"/>
</dbReference>
<evidence type="ECO:0000313" key="2">
    <source>
        <dbReference type="EMBL" id="EDX05117.1"/>
    </source>
</evidence>
<sequence length="68" mass="7774">MRNFKSTSREAERRSKNVRGGEQEEEQELGLRGDQSISTSASGEFSMTLHDLSTVRRQLCAFRFHLLA</sequence>